<dbReference type="Proteomes" id="UP000076567">
    <property type="component" value="Unassembled WGS sequence"/>
</dbReference>
<reference evidence="3" key="1">
    <citation type="submission" date="2016-01" db="EMBL/GenBank/DDBJ databases">
        <title>Draft genome of Chromobacterium sp. F49.</title>
        <authorList>
            <person name="Hong K.W."/>
        </authorList>
    </citation>
    <scope>NUCLEOTIDE SEQUENCE [LARGE SCALE GENOMIC DNA]</scope>
    <source>
        <strain evidence="3">P7IIIA</strain>
    </source>
</reference>
<proteinExistence type="predicted"/>
<evidence type="ECO:0000313" key="3">
    <source>
        <dbReference type="Proteomes" id="UP000076567"/>
    </source>
</evidence>
<dbReference type="OrthoDB" id="529288at2"/>
<gene>
    <name evidence="2" type="ORF">AWM68_00915</name>
</gene>
<sequence>MTTNLENYQKSVLHAFLNKEGRLKSIPSQKKKKLVVLEYLVQQLEDNKTYSESQINEFIKKYHEDFCTIRREFIVNGYMNREDGNYIKRDESLWTNWKELK</sequence>
<dbReference type="RefSeq" id="WP_066236197.1">
    <property type="nucleotide sequence ID" value="NZ_LRFC01000001.1"/>
</dbReference>
<name>A0A163SE96_9BACL</name>
<evidence type="ECO:0000259" key="1">
    <source>
        <dbReference type="Pfam" id="PF09860"/>
    </source>
</evidence>
<evidence type="ECO:0000313" key="2">
    <source>
        <dbReference type="EMBL" id="KZE68867.1"/>
    </source>
</evidence>
<dbReference type="AlphaFoldDB" id="A0A163SE96"/>
<dbReference type="InterPro" id="IPR018656">
    <property type="entry name" value="DUF2087"/>
</dbReference>
<keyword evidence="3" id="KW-1185">Reference proteome</keyword>
<feature type="domain" description="DUF2087" evidence="1">
    <location>
        <begin position="22"/>
        <end position="86"/>
    </location>
</feature>
<organism evidence="2 3">
    <name type="scientific">Fictibacillus phosphorivorans</name>
    <dbReference type="NCBI Taxonomy" id="1221500"/>
    <lineage>
        <taxon>Bacteria</taxon>
        <taxon>Bacillati</taxon>
        <taxon>Bacillota</taxon>
        <taxon>Bacilli</taxon>
        <taxon>Bacillales</taxon>
        <taxon>Fictibacillaceae</taxon>
        <taxon>Fictibacillus</taxon>
    </lineage>
</organism>
<dbReference type="EMBL" id="LRFC01000001">
    <property type="protein sequence ID" value="KZE68867.1"/>
    <property type="molecule type" value="Genomic_DNA"/>
</dbReference>
<accession>A0A163SE96</accession>
<dbReference type="Pfam" id="PF09860">
    <property type="entry name" value="DUF2087"/>
    <property type="match status" value="1"/>
</dbReference>
<comment type="caution">
    <text evidence="2">The sequence shown here is derived from an EMBL/GenBank/DDBJ whole genome shotgun (WGS) entry which is preliminary data.</text>
</comment>
<protein>
    <submittedName>
        <fullName evidence="2">Transcriptional regulator</fullName>
    </submittedName>
</protein>